<keyword evidence="5 6" id="KW-0472">Membrane</keyword>
<feature type="transmembrane region" description="Helical" evidence="6">
    <location>
        <begin position="358"/>
        <end position="379"/>
    </location>
</feature>
<dbReference type="Pfam" id="PF13440">
    <property type="entry name" value="Polysacc_synt_3"/>
    <property type="match status" value="1"/>
</dbReference>
<accession>A0A0G1YIJ1</accession>
<sequence>MIKDLVKVFGETVIYGVTGVASTLISVFLVPFYTRVLTPGDYGVSALIWTLFSILTVVATAGLGMAIFRSYFAAADSERQDVIGTAFILQSLFPLIVSGLIFLLSAFLSSVLFDTNMYSYLIKLSAIALFFNVGITIPLALLRAEGSPTKFVVINMVKILFTVAFSIGLVVILRKGLNGVYWANLIGAFVGYLMGVGYTFRRLKPTFSFRWAAEMLKFGIPAVPTGLAIWVLNSSDRYFLNSFFGTADVGIYNVGYRVGMLVTLVSGALHLAYPRFMFSIYKERPDAKYYFAKINTYFYLITFLSALAISIFAKEAIQILTGPAFHSSYTVVPLIAFSYVFYGLFSNFGTGISVIGKTYLFVISTATAGLINLFFNFILISRFGVMGAALATFLSFSFLAIIQLLMAQRIYAIPYEFKRIGLVLLIGITLVIASNLINFDLLTSLFVKSIFFTLFPVVLYLFRFFEDRELKALRKIWLFFKSSRGNPKTLIELIRQDFVV</sequence>
<feature type="transmembrane region" description="Helical" evidence="6">
    <location>
        <begin position="251"/>
        <end position="273"/>
    </location>
</feature>
<evidence type="ECO:0000256" key="1">
    <source>
        <dbReference type="ARBA" id="ARBA00004651"/>
    </source>
</evidence>
<dbReference type="EMBL" id="LCPW01000002">
    <property type="protein sequence ID" value="KKW06209.1"/>
    <property type="molecule type" value="Genomic_DNA"/>
</dbReference>
<dbReference type="PATRIC" id="fig|1618342.3.peg.106"/>
<keyword evidence="2" id="KW-1003">Cell membrane</keyword>
<feature type="transmembrane region" description="Helical" evidence="6">
    <location>
        <begin position="445"/>
        <end position="465"/>
    </location>
</feature>
<dbReference type="STRING" id="1618342.UY40_C0002G0059"/>
<keyword evidence="3 6" id="KW-0812">Transmembrane</keyword>
<name>A0A0G1YIJ1_9BACT</name>
<keyword evidence="4 6" id="KW-1133">Transmembrane helix</keyword>
<evidence type="ECO:0000256" key="3">
    <source>
        <dbReference type="ARBA" id="ARBA00022692"/>
    </source>
</evidence>
<evidence type="ECO:0000313" key="8">
    <source>
        <dbReference type="Proteomes" id="UP000034119"/>
    </source>
</evidence>
<feature type="transmembrane region" description="Helical" evidence="6">
    <location>
        <begin position="46"/>
        <end position="72"/>
    </location>
</feature>
<feature type="transmembrane region" description="Helical" evidence="6">
    <location>
        <begin position="120"/>
        <end position="141"/>
    </location>
</feature>
<dbReference type="PANTHER" id="PTHR30250">
    <property type="entry name" value="PST FAMILY PREDICTED COLANIC ACID TRANSPORTER"/>
    <property type="match status" value="1"/>
</dbReference>
<proteinExistence type="predicted"/>
<dbReference type="GO" id="GO:0005886">
    <property type="term" value="C:plasma membrane"/>
    <property type="evidence" value="ECO:0007669"/>
    <property type="project" value="UniProtKB-SubCell"/>
</dbReference>
<gene>
    <name evidence="7" type="ORF">UY40_C0002G0059</name>
</gene>
<organism evidence="7 8">
    <name type="scientific">candidate division CPR1 bacterium GW2011_GWC1_49_13</name>
    <dbReference type="NCBI Taxonomy" id="1618342"/>
    <lineage>
        <taxon>Bacteria</taxon>
        <taxon>candidate division CPR1</taxon>
    </lineage>
</organism>
<reference evidence="7 8" key="1">
    <citation type="journal article" date="2015" name="Nature">
        <title>rRNA introns, odd ribosomes, and small enigmatic genomes across a large radiation of phyla.</title>
        <authorList>
            <person name="Brown C.T."/>
            <person name="Hug L.A."/>
            <person name="Thomas B.C."/>
            <person name="Sharon I."/>
            <person name="Castelle C.J."/>
            <person name="Singh A."/>
            <person name="Wilkins M.J."/>
            <person name="Williams K.H."/>
            <person name="Banfield J.F."/>
        </authorList>
    </citation>
    <scope>NUCLEOTIDE SEQUENCE [LARGE SCALE GENOMIC DNA]</scope>
</reference>
<evidence type="ECO:0000256" key="4">
    <source>
        <dbReference type="ARBA" id="ARBA00022989"/>
    </source>
</evidence>
<dbReference type="PANTHER" id="PTHR30250:SF11">
    <property type="entry name" value="O-ANTIGEN TRANSPORTER-RELATED"/>
    <property type="match status" value="1"/>
</dbReference>
<feature type="transmembrane region" description="Helical" evidence="6">
    <location>
        <begin position="419"/>
        <end position="439"/>
    </location>
</feature>
<comment type="subcellular location">
    <subcellularLocation>
        <location evidence="1">Cell membrane</location>
        <topology evidence="1">Multi-pass membrane protein</topology>
    </subcellularLocation>
</comment>
<feature type="transmembrane region" description="Helical" evidence="6">
    <location>
        <begin position="84"/>
        <end position="108"/>
    </location>
</feature>
<comment type="caution">
    <text evidence="7">The sequence shown here is derived from an EMBL/GenBank/DDBJ whole genome shotgun (WGS) entry which is preliminary data.</text>
</comment>
<feature type="transmembrane region" description="Helical" evidence="6">
    <location>
        <begin position="385"/>
        <end position="407"/>
    </location>
</feature>
<protein>
    <submittedName>
        <fullName evidence="7">Polysaccharide biosynthesis protein</fullName>
    </submittedName>
</protein>
<dbReference type="AlphaFoldDB" id="A0A0G1YIJ1"/>
<feature type="transmembrane region" description="Helical" evidence="6">
    <location>
        <begin position="179"/>
        <end position="200"/>
    </location>
</feature>
<evidence type="ECO:0000256" key="5">
    <source>
        <dbReference type="ARBA" id="ARBA00023136"/>
    </source>
</evidence>
<dbReference type="Proteomes" id="UP000034119">
    <property type="component" value="Unassembled WGS sequence"/>
</dbReference>
<feature type="transmembrane region" description="Helical" evidence="6">
    <location>
        <begin position="12"/>
        <end position="34"/>
    </location>
</feature>
<evidence type="ECO:0000256" key="2">
    <source>
        <dbReference type="ARBA" id="ARBA00022475"/>
    </source>
</evidence>
<feature type="transmembrane region" description="Helical" evidence="6">
    <location>
        <begin position="153"/>
        <end position="173"/>
    </location>
</feature>
<feature type="transmembrane region" description="Helical" evidence="6">
    <location>
        <begin position="294"/>
        <end position="313"/>
    </location>
</feature>
<feature type="transmembrane region" description="Helical" evidence="6">
    <location>
        <begin position="325"/>
        <end position="346"/>
    </location>
</feature>
<evidence type="ECO:0000313" key="7">
    <source>
        <dbReference type="EMBL" id="KKW06209.1"/>
    </source>
</evidence>
<evidence type="ECO:0000256" key="6">
    <source>
        <dbReference type="SAM" id="Phobius"/>
    </source>
</evidence>
<feature type="transmembrane region" description="Helical" evidence="6">
    <location>
        <begin position="212"/>
        <end position="231"/>
    </location>
</feature>
<dbReference type="CDD" id="cd13128">
    <property type="entry name" value="MATE_Wzx_like"/>
    <property type="match status" value="1"/>
</dbReference>
<dbReference type="InterPro" id="IPR050833">
    <property type="entry name" value="Poly_Biosynth_Transport"/>
</dbReference>